<dbReference type="GO" id="GO:0005743">
    <property type="term" value="C:mitochondrial inner membrane"/>
    <property type="evidence" value="ECO:0007669"/>
    <property type="project" value="UniProtKB-SubCell"/>
</dbReference>
<keyword evidence="4 10" id="KW-0677">Repeat</keyword>
<evidence type="ECO:0000256" key="1">
    <source>
        <dbReference type="ARBA" id="ARBA00004448"/>
    </source>
</evidence>
<protein>
    <recommendedName>
        <fullName evidence="10">Mitochondrial glycine transporter</fullName>
    </recommendedName>
    <alternativeName>
        <fullName evidence="10">Solute carrier family 25 member 38 homolog</fullName>
    </alternativeName>
</protein>
<dbReference type="InterPro" id="IPR023395">
    <property type="entry name" value="MCP_dom_sf"/>
</dbReference>
<dbReference type="GO" id="GO:1904983">
    <property type="term" value="P:glycine import into mitochondrion"/>
    <property type="evidence" value="ECO:0007669"/>
    <property type="project" value="UniProtKB-UniRule"/>
</dbReference>
<reference evidence="12" key="1">
    <citation type="submission" date="2014-02" db="EMBL/GenBank/DDBJ databases">
        <authorList>
            <person name="Genoscope - CEA"/>
        </authorList>
    </citation>
    <scope>NUCLEOTIDE SEQUENCE</scope>
    <source>
        <strain evidence="12">LS3</strain>
    </source>
</reference>
<keyword evidence="6 10" id="KW-1133">Transmembrane helix</keyword>
<keyword evidence="3 10" id="KW-0812">Transmembrane</keyword>
<organism evidence="12">
    <name type="scientific">Blastobotrys adeninivorans</name>
    <name type="common">Yeast</name>
    <name type="synonym">Arxula adeninivorans</name>
    <dbReference type="NCBI Taxonomy" id="409370"/>
    <lineage>
        <taxon>Eukaryota</taxon>
        <taxon>Fungi</taxon>
        <taxon>Dikarya</taxon>
        <taxon>Ascomycota</taxon>
        <taxon>Saccharomycotina</taxon>
        <taxon>Dipodascomycetes</taxon>
        <taxon>Dipodascales</taxon>
        <taxon>Trichomonascaceae</taxon>
        <taxon>Blastobotrys</taxon>
    </lineage>
</organism>
<evidence type="ECO:0000313" key="12">
    <source>
        <dbReference type="EMBL" id="CDP36108.1"/>
    </source>
</evidence>
<keyword evidence="7 10" id="KW-0496">Mitochondrion</keyword>
<comment type="subcellular location">
    <subcellularLocation>
        <location evidence="1 10">Mitochondrion inner membrane</location>
        <topology evidence="1 10">Multi-pass membrane protein</topology>
    </subcellularLocation>
</comment>
<comment type="similarity">
    <text evidence="10">Belongs to the mitochondrial carrier (TC 2.A.29) family. SLC25A38 subfamily.</text>
</comment>
<evidence type="ECO:0000256" key="3">
    <source>
        <dbReference type="ARBA" id="ARBA00022692"/>
    </source>
</evidence>
<dbReference type="InterPro" id="IPR018108">
    <property type="entry name" value="MCP_transmembrane"/>
</dbReference>
<dbReference type="PANTHER" id="PTHR46181">
    <property type="entry name" value="MITOCHONDRIAL GLYCINE TRANSPORTER"/>
    <property type="match status" value="1"/>
</dbReference>
<gene>
    <name evidence="12" type="ORF">GNLVRS02_ARAD1B05478g</name>
</gene>
<keyword evidence="2 10" id="KW-0813">Transport</keyword>
<evidence type="ECO:0000256" key="2">
    <source>
        <dbReference type="ARBA" id="ARBA00022448"/>
    </source>
</evidence>
<keyword evidence="8 10" id="KW-0472">Membrane</keyword>
<dbReference type="PROSITE" id="PS50920">
    <property type="entry name" value="SOLCAR"/>
    <property type="match status" value="3"/>
</dbReference>
<dbReference type="InterPro" id="IPR030847">
    <property type="entry name" value="Hem25/SLC25A38"/>
</dbReference>
<dbReference type="SUPFAM" id="SSF103506">
    <property type="entry name" value="Mitochondrial carrier"/>
    <property type="match status" value="1"/>
</dbReference>
<dbReference type="HAMAP" id="MF_03064">
    <property type="entry name" value="SLC25A38"/>
    <property type="match status" value="1"/>
</dbReference>
<name>A0A060T585_BLAAD</name>
<dbReference type="Gene3D" id="1.50.40.10">
    <property type="entry name" value="Mitochondrial carrier domain"/>
    <property type="match status" value="1"/>
</dbReference>
<dbReference type="InterPro" id="IPR002067">
    <property type="entry name" value="MCP"/>
</dbReference>
<keyword evidence="5 10" id="KW-0999">Mitochondrion inner membrane</keyword>
<sequence length="300" mass="32518">MDTTKPSTRAAGPAAMESGRTVAKRSQAHLYAGFVSGLSSSVLLQPLDLLKTRVQQEHMSMTSAIRQIRSVGDLWRGTIPSAVRTSVGSALYFTTLNATRVYLARDTSSSRHSSTLPQLSMLKNLLAGGAVRGFVGFLTMPVTVIKVRYESNVHNYSSIASAIKDVYRVNGVRGFFSGFAVTFVRDAPYAGLYVLFYEKCKDILNVLTGKRTTGSSMAINSASAAVSATLATTITAPFDTIKTRVQIDPVKYPNVVVSTRLIVQQGGFKALFHGLSLRLSRKALSAGISWCVYEELIKML</sequence>
<feature type="repeat" description="Solcar" evidence="11">
    <location>
        <begin position="215"/>
        <end position="299"/>
    </location>
</feature>
<evidence type="ECO:0000256" key="4">
    <source>
        <dbReference type="ARBA" id="ARBA00022737"/>
    </source>
</evidence>
<dbReference type="Pfam" id="PF00153">
    <property type="entry name" value="Mito_carr"/>
    <property type="match status" value="3"/>
</dbReference>
<evidence type="ECO:0000256" key="6">
    <source>
        <dbReference type="ARBA" id="ARBA00022989"/>
    </source>
</evidence>
<comment type="catalytic activity">
    <reaction evidence="9 10">
        <text>glycine(in) = glycine(out)</text>
        <dbReference type="Rhea" id="RHEA:70715"/>
        <dbReference type="ChEBI" id="CHEBI:57305"/>
    </reaction>
</comment>
<evidence type="ECO:0000256" key="11">
    <source>
        <dbReference type="PROSITE-ProRule" id="PRU00282"/>
    </source>
</evidence>
<accession>A0A060T585</accession>
<comment type="function">
    <text evidence="10">Mitochondrial glycine transporter that imports glycine into the mitochondrial matrix. Plays an important role in providing glycine for the first enzymatic step in heme biosynthesis, the condensation of glycine with succinyl-CoA to produce 5-aminolevulinate (ALA) in the miochondrial matrix.</text>
</comment>
<dbReference type="PhylomeDB" id="A0A060T585"/>
<evidence type="ECO:0000256" key="5">
    <source>
        <dbReference type="ARBA" id="ARBA00022792"/>
    </source>
</evidence>
<feature type="repeat" description="Solcar" evidence="11">
    <location>
        <begin position="119"/>
        <end position="203"/>
    </location>
</feature>
<evidence type="ECO:0000256" key="10">
    <source>
        <dbReference type="HAMAP-Rule" id="MF_03064"/>
    </source>
</evidence>
<dbReference type="PANTHER" id="PTHR46181:SF3">
    <property type="entry name" value="MITOCHONDRIAL GLYCINE TRANSPORTER"/>
    <property type="match status" value="1"/>
</dbReference>
<dbReference type="AlphaFoldDB" id="A0A060T585"/>
<evidence type="ECO:0000256" key="8">
    <source>
        <dbReference type="ARBA" id="ARBA00023136"/>
    </source>
</evidence>
<dbReference type="GO" id="GO:0015187">
    <property type="term" value="F:glycine transmembrane transporter activity"/>
    <property type="evidence" value="ECO:0007669"/>
    <property type="project" value="UniProtKB-UniRule"/>
</dbReference>
<feature type="repeat" description="Solcar" evidence="11">
    <location>
        <begin position="24"/>
        <end position="102"/>
    </location>
</feature>
<dbReference type="EMBL" id="HG937692">
    <property type="protein sequence ID" value="CDP36108.1"/>
    <property type="molecule type" value="Genomic_DNA"/>
</dbReference>
<reference evidence="12" key="2">
    <citation type="submission" date="2014-06" db="EMBL/GenBank/DDBJ databases">
        <title>The complete genome of Blastobotrys (Arxula) adeninivorans LS3 - a yeast of biotechnological interest.</title>
        <authorList>
            <person name="Kunze G."/>
            <person name="Gaillardin C."/>
            <person name="Czernicka M."/>
            <person name="Durrens P."/>
            <person name="Martin T."/>
            <person name="Boer E."/>
            <person name="Gabaldon T."/>
            <person name="Cruz J."/>
            <person name="Talla E."/>
            <person name="Marck C."/>
            <person name="Goffeau A."/>
            <person name="Barbe V."/>
            <person name="Baret P."/>
            <person name="Baronian K."/>
            <person name="Beier S."/>
            <person name="Bleykasten C."/>
            <person name="Bode R."/>
            <person name="Casaregola S."/>
            <person name="Despons L."/>
            <person name="Fairhead C."/>
            <person name="Giersberg M."/>
            <person name="Gierski P."/>
            <person name="Hahnel U."/>
            <person name="Hartmann A."/>
            <person name="Jankowska D."/>
            <person name="Jubin C."/>
            <person name="Jung P."/>
            <person name="Lafontaine I."/>
            <person name="Leh-Louis V."/>
            <person name="Lemaire M."/>
            <person name="Marcet-Houben M."/>
            <person name="Mascher M."/>
            <person name="Morel G."/>
            <person name="Richard G.-F."/>
            <person name="Riechen J."/>
            <person name="Sacerdot C."/>
            <person name="Sarkar A."/>
            <person name="Savel G."/>
            <person name="Schacherer J."/>
            <person name="Sherman D."/>
            <person name="Straub M.-L."/>
            <person name="Stein N."/>
            <person name="Thierry A."/>
            <person name="Trautwein-Schult A."/>
            <person name="Westhof E."/>
            <person name="Worch S."/>
            <person name="Dujon B."/>
            <person name="Souciet J.-L."/>
            <person name="Wincker P."/>
            <person name="Scholz U."/>
            <person name="Neuveglise N."/>
        </authorList>
    </citation>
    <scope>NUCLEOTIDE SEQUENCE</scope>
    <source>
        <strain evidence="12">LS3</strain>
    </source>
</reference>
<proteinExistence type="inferred from homology"/>
<evidence type="ECO:0000256" key="7">
    <source>
        <dbReference type="ARBA" id="ARBA00023128"/>
    </source>
</evidence>
<dbReference type="PRINTS" id="PR00926">
    <property type="entry name" value="MITOCARRIER"/>
</dbReference>
<evidence type="ECO:0000256" key="9">
    <source>
        <dbReference type="ARBA" id="ARBA00034060"/>
    </source>
</evidence>